<proteinExistence type="inferred from homology"/>
<dbReference type="PANTHER" id="PTHR11895:SF7">
    <property type="entry name" value="GLUTAMYL-TRNA(GLN) AMIDOTRANSFERASE SUBUNIT A, MITOCHONDRIAL"/>
    <property type="match status" value="1"/>
</dbReference>
<dbReference type="GO" id="GO:0050567">
    <property type="term" value="F:glutaminyl-tRNA synthase (glutamine-hydrolyzing) activity"/>
    <property type="evidence" value="ECO:0007669"/>
    <property type="project" value="UniProtKB-UniRule"/>
</dbReference>
<comment type="subunit">
    <text evidence="7">Subunit of the heterotrimeric GatCAB amidotransferase (AdT) complex, composed of A, B and C subunits.</text>
</comment>
<dbReference type="GO" id="GO:0030956">
    <property type="term" value="C:glutamyl-tRNA(Gln) amidotransferase complex"/>
    <property type="evidence" value="ECO:0007669"/>
    <property type="project" value="UniProtKB-UniRule"/>
</dbReference>
<feature type="active site" description="Charge relay system" evidence="7">
    <location>
        <position position="75"/>
    </location>
</feature>
<keyword evidence="2 7" id="KW-0436">Ligase</keyword>
<dbReference type="GO" id="GO:0070681">
    <property type="term" value="P:glutaminyl-tRNAGln biosynthesis via transamidation"/>
    <property type="evidence" value="ECO:0007669"/>
    <property type="project" value="UniProtKB-UniRule"/>
</dbReference>
<keyword evidence="5 7" id="KW-0648">Protein biosynthesis</keyword>
<dbReference type="PROSITE" id="PS00571">
    <property type="entry name" value="AMIDASES"/>
    <property type="match status" value="1"/>
</dbReference>
<keyword evidence="7" id="KW-0496">Mitochondrion</keyword>
<dbReference type="Pfam" id="PF01425">
    <property type="entry name" value="Amidase"/>
    <property type="match status" value="1"/>
</dbReference>
<dbReference type="InterPro" id="IPR023631">
    <property type="entry name" value="Amidase_dom"/>
</dbReference>
<dbReference type="InterPro" id="IPR004412">
    <property type="entry name" value="GatA"/>
</dbReference>
<feature type="active site" description="Acyl-ester intermediate" evidence="7">
    <location>
        <position position="186"/>
    </location>
</feature>
<dbReference type="SUPFAM" id="SSF75304">
    <property type="entry name" value="Amidase signature (AS) enzymes"/>
    <property type="match status" value="1"/>
</dbReference>
<evidence type="ECO:0000256" key="3">
    <source>
        <dbReference type="ARBA" id="ARBA00022741"/>
    </source>
</evidence>
<evidence type="ECO:0000256" key="7">
    <source>
        <dbReference type="HAMAP-Rule" id="MF_03150"/>
    </source>
</evidence>
<dbReference type="InterPro" id="IPR000120">
    <property type="entry name" value="Amidase"/>
</dbReference>
<dbReference type="InterPro" id="IPR036928">
    <property type="entry name" value="AS_sf"/>
</dbReference>
<evidence type="ECO:0000256" key="6">
    <source>
        <dbReference type="ARBA" id="ARBA00047407"/>
    </source>
</evidence>
<gene>
    <name evidence="9" type="ORF">Fcan01_13545</name>
</gene>
<dbReference type="GO" id="GO:0032543">
    <property type="term" value="P:mitochondrial translation"/>
    <property type="evidence" value="ECO:0007669"/>
    <property type="project" value="UniProtKB-UniRule"/>
</dbReference>
<reference evidence="9 10" key="1">
    <citation type="submission" date="2015-12" db="EMBL/GenBank/DDBJ databases">
        <title>The genome of Folsomia candida.</title>
        <authorList>
            <person name="Faddeeva A."/>
            <person name="Derks M.F."/>
            <person name="Anvar Y."/>
            <person name="Smit S."/>
            <person name="Van Straalen N."/>
            <person name="Roelofs D."/>
        </authorList>
    </citation>
    <scope>NUCLEOTIDE SEQUENCE [LARGE SCALE GENOMIC DNA]</scope>
    <source>
        <strain evidence="9 10">VU population</strain>
        <tissue evidence="9">Whole body</tissue>
    </source>
</reference>
<evidence type="ECO:0000256" key="2">
    <source>
        <dbReference type="ARBA" id="ARBA00022598"/>
    </source>
</evidence>
<keyword evidence="4 7" id="KW-0067">ATP-binding</keyword>
<dbReference type="Gene3D" id="3.90.1300.10">
    <property type="entry name" value="Amidase signature (AS) domain"/>
    <property type="match status" value="1"/>
</dbReference>
<evidence type="ECO:0000256" key="1">
    <source>
        <dbReference type="ARBA" id="ARBA00008069"/>
    </source>
</evidence>
<comment type="function">
    <text evidence="7">Allows the formation of correctly charged Gln-tRNA(Gln) through the transamidation of misacylated Glu-tRNA(Gln) in the mitochondria. The reaction takes place in the presence of glutamine and ATP through an activated gamma-phospho-Glu-tRNA(Gln).</text>
</comment>
<keyword evidence="9" id="KW-0808">Transferase</keyword>
<dbReference type="EC" id="6.3.5.7" evidence="7"/>
<comment type="subcellular location">
    <subcellularLocation>
        <location evidence="7">Mitochondrion</location>
    </subcellularLocation>
</comment>
<dbReference type="HAMAP" id="MF_00120">
    <property type="entry name" value="GatA"/>
    <property type="match status" value="1"/>
</dbReference>
<keyword evidence="3 7" id="KW-0547">Nucleotide-binding</keyword>
<dbReference type="Proteomes" id="UP000198287">
    <property type="component" value="Unassembled WGS sequence"/>
</dbReference>
<dbReference type="STRING" id="158441.A0A226E4S4"/>
<comment type="catalytic activity">
    <reaction evidence="6 7">
        <text>L-glutamyl-tRNA(Gln) + L-glutamine + ATP + H2O = L-glutaminyl-tRNA(Gln) + L-glutamate + ADP + phosphate + H(+)</text>
        <dbReference type="Rhea" id="RHEA:17521"/>
        <dbReference type="Rhea" id="RHEA-COMP:9681"/>
        <dbReference type="Rhea" id="RHEA-COMP:9684"/>
        <dbReference type="ChEBI" id="CHEBI:15377"/>
        <dbReference type="ChEBI" id="CHEBI:15378"/>
        <dbReference type="ChEBI" id="CHEBI:29985"/>
        <dbReference type="ChEBI" id="CHEBI:30616"/>
        <dbReference type="ChEBI" id="CHEBI:43474"/>
        <dbReference type="ChEBI" id="CHEBI:58359"/>
        <dbReference type="ChEBI" id="CHEBI:78520"/>
        <dbReference type="ChEBI" id="CHEBI:78521"/>
        <dbReference type="ChEBI" id="CHEBI:456216"/>
        <dbReference type="EC" id="6.3.5.7"/>
    </reaction>
</comment>
<name>A0A226E4S4_FOLCA</name>
<dbReference type="PANTHER" id="PTHR11895">
    <property type="entry name" value="TRANSAMIDASE"/>
    <property type="match status" value="1"/>
</dbReference>
<comment type="caution">
    <text evidence="9">The sequence shown here is derived from an EMBL/GenBank/DDBJ whole genome shotgun (WGS) entry which is preliminary data.</text>
</comment>
<evidence type="ECO:0000256" key="4">
    <source>
        <dbReference type="ARBA" id="ARBA00022840"/>
    </source>
</evidence>
<dbReference type="InterPro" id="IPR020556">
    <property type="entry name" value="Amidase_CS"/>
</dbReference>
<dbReference type="EMBL" id="LNIX01000007">
    <property type="protein sequence ID" value="OXA52034.1"/>
    <property type="molecule type" value="Genomic_DNA"/>
</dbReference>
<dbReference type="OMA" id="QPASYCG"/>
<sequence>MMATLPHNIKEAVRLVANGAVGKTQLAEASVFRIREAGHLNAFTFVTAKKDLSKQNGSKTPPTRPRLEGVPIAVKDNFCVSQMPTTCGSKMLYSFVPPYTATVVQKLVDAGAIIIGKTNMDEFGMGNGTVDSIFGPTKNIWGLEKYRCSSLSFDDWHVPGGSSGGSAVAVASGLCLGALGSDTGGSIRNPASYCGVYGLKPTYGSLSRYGLIPLVNSMDVPGVLSRTVDDCAVLYDVIKGLDSSDSTSVQIPTTDSIPSEDGIVKNIRIGLPKEYACDGMSPEIISCWREVASLLEKDGANVLEVSLPHTKYSIVCYSVLNPCEVASNMARYDGVRYGHRSHKKGLDSTESLYAQTRHEGFNSVVRGRILAGNYFLLKRNYDKYFIQALKIRRLITNDFNNVWKSECDLLLTPVTLTTAPTYSEFIQWDNRKQSSVQDFCTQPANMAGLPALSIPIKLSMSGLPISLQLIGPRFSEARIFQVAKRIENVVNFKHCK</sequence>
<dbReference type="AlphaFoldDB" id="A0A226E4S4"/>
<keyword evidence="10" id="KW-1185">Reference proteome</keyword>
<feature type="domain" description="Amidase" evidence="8">
    <location>
        <begin position="29"/>
        <end position="479"/>
    </location>
</feature>
<evidence type="ECO:0000313" key="9">
    <source>
        <dbReference type="EMBL" id="OXA52034.1"/>
    </source>
</evidence>
<comment type="similarity">
    <text evidence="1 7">Belongs to the amidase family. GatA subfamily.</text>
</comment>
<evidence type="ECO:0000259" key="8">
    <source>
        <dbReference type="Pfam" id="PF01425"/>
    </source>
</evidence>
<evidence type="ECO:0000256" key="5">
    <source>
        <dbReference type="ARBA" id="ARBA00022917"/>
    </source>
</evidence>
<dbReference type="GO" id="GO:0016740">
    <property type="term" value="F:transferase activity"/>
    <property type="evidence" value="ECO:0007669"/>
    <property type="project" value="UniProtKB-KW"/>
</dbReference>
<dbReference type="GO" id="GO:0005524">
    <property type="term" value="F:ATP binding"/>
    <property type="evidence" value="ECO:0007669"/>
    <property type="project" value="UniProtKB-KW"/>
</dbReference>
<protein>
    <recommendedName>
        <fullName evidence="7">Glutamyl-tRNA(Gln) amidotransferase subunit A, mitochondrial</fullName>
        <shortName evidence="7">Glu-AdT subunit A</shortName>
        <ecNumber evidence="7">6.3.5.7</ecNumber>
    </recommendedName>
</protein>
<evidence type="ECO:0000313" key="10">
    <source>
        <dbReference type="Proteomes" id="UP000198287"/>
    </source>
</evidence>
<feature type="active site" description="Charge relay system" evidence="7">
    <location>
        <position position="162"/>
    </location>
</feature>
<dbReference type="OrthoDB" id="421993at2759"/>
<dbReference type="GO" id="GO:0005739">
    <property type="term" value="C:mitochondrion"/>
    <property type="evidence" value="ECO:0007669"/>
    <property type="project" value="UniProtKB-SubCell"/>
</dbReference>
<accession>A0A226E4S4</accession>
<organism evidence="9 10">
    <name type="scientific">Folsomia candida</name>
    <name type="common">Springtail</name>
    <dbReference type="NCBI Taxonomy" id="158441"/>
    <lineage>
        <taxon>Eukaryota</taxon>
        <taxon>Metazoa</taxon>
        <taxon>Ecdysozoa</taxon>
        <taxon>Arthropoda</taxon>
        <taxon>Hexapoda</taxon>
        <taxon>Collembola</taxon>
        <taxon>Entomobryomorpha</taxon>
        <taxon>Isotomoidea</taxon>
        <taxon>Isotomidae</taxon>
        <taxon>Proisotominae</taxon>
        <taxon>Folsomia</taxon>
    </lineage>
</organism>